<dbReference type="EMBL" id="CAJHUB010000769">
    <property type="protein sequence ID" value="CAD7689388.1"/>
    <property type="molecule type" value="Genomic_DNA"/>
</dbReference>
<gene>
    <name evidence="2" type="ORF">NYPRO_LOCUS22182</name>
</gene>
<accession>A0A811ZKJ0</accession>
<reference evidence="2" key="1">
    <citation type="submission" date="2020-12" db="EMBL/GenBank/DDBJ databases">
        <authorList>
            <consortium name="Molecular Ecology Group"/>
        </authorList>
    </citation>
    <scope>NUCLEOTIDE SEQUENCE</scope>
    <source>
        <strain evidence="2">TBG_1078</strain>
    </source>
</reference>
<keyword evidence="3" id="KW-1185">Reference proteome</keyword>
<protein>
    <submittedName>
        <fullName evidence="2">(raccoon dog) hypothetical protein</fullName>
    </submittedName>
</protein>
<feature type="compositionally biased region" description="Low complexity" evidence="1">
    <location>
        <begin position="18"/>
        <end position="28"/>
    </location>
</feature>
<sequence length="106" mass="10861">MPGLWPRAPPCSMPMGTAAGAGQPLQALQPPPSPLPWSPVSDERATGASQARQAAAPAASKAWRRPAPASPAARPAAAPTGQPAWQGSRSWREGRPWACALCHGAP</sequence>
<dbReference type="Proteomes" id="UP000645828">
    <property type="component" value="Unassembled WGS sequence"/>
</dbReference>
<name>A0A811ZKJ0_NYCPR</name>
<comment type="caution">
    <text evidence="2">The sequence shown here is derived from an EMBL/GenBank/DDBJ whole genome shotgun (WGS) entry which is preliminary data.</text>
</comment>
<evidence type="ECO:0000313" key="2">
    <source>
        <dbReference type="EMBL" id="CAD7689388.1"/>
    </source>
</evidence>
<organism evidence="2 3">
    <name type="scientific">Nyctereutes procyonoides</name>
    <name type="common">Raccoon dog</name>
    <name type="synonym">Canis procyonoides</name>
    <dbReference type="NCBI Taxonomy" id="34880"/>
    <lineage>
        <taxon>Eukaryota</taxon>
        <taxon>Metazoa</taxon>
        <taxon>Chordata</taxon>
        <taxon>Craniata</taxon>
        <taxon>Vertebrata</taxon>
        <taxon>Euteleostomi</taxon>
        <taxon>Mammalia</taxon>
        <taxon>Eutheria</taxon>
        <taxon>Laurasiatheria</taxon>
        <taxon>Carnivora</taxon>
        <taxon>Caniformia</taxon>
        <taxon>Canidae</taxon>
        <taxon>Nyctereutes</taxon>
    </lineage>
</organism>
<evidence type="ECO:0000313" key="3">
    <source>
        <dbReference type="Proteomes" id="UP000645828"/>
    </source>
</evidence>
<feature type="compositionally biased region" description="Low complexity" evidence="1">
    <location>
        <begin position="46"/>
        <end position="84"/>
    </location>
</feature>
<evidence type="ECO:0000256" key="1">
    <source>
        <dbReference type="SAM" id="MobiDB-lite"/>
    </source>
</evidence>
<proteinExistence type="predicted"/>
<dbReference type="AlphaFoldDB" id="A0A811ZKJ0"/>
<feature type="region of interest" description="Disordered" evidence="1">
    <location>
        <begin position="1"/>
        <end position="92"/>
    </location>
</feature>